<comment type="caution">
    <text evidence="2">The sequence shown here is derived from an EMBL/GenBank/DDBJ whole genome shotgun (WGS) entry which is preliminary data.</text>
</comment>
<dbReference type="InterPro" id="IPR002937">
    <property type="entry name" value="Amino_oxidase"/>
</dbReference>
<reference evidence="2 3" key="1">
    <citation type="journal article" date="2024" name="Commun. Biol.">
        <title>Comparative genomic analysis of thermophilic fungi reveals convergent evolutionary adaptations and gene losses.</title>
        <authorList>
            <person name="Steindorff A.S."/>
            <person name="Aguilar-Pontes M.V."/>
            <person name="Robinson A.J."/>
            <person name="Andreopoulos B."/>
            <person name="LaButti K."/>
            <person name="Kuo A."/>
            <person name="Mondo S."/>
            <person name="Riley R."/>
            <person name="Otillar R."/>
            <person name="Haridas S."/>
            <person name="Lipzen A."/>
            <person name="Grimwood J."/>
            <person name="Schmutz J."/>
            <person name="Clum A."/>
            <person name="Reid I.D."/>
            <person name="Moisan M.C."/>
            <person name="Butler G."/>
            <person name="Nguyen T.T.M."/>
            <person name="Dewar K."/>
            <person name="Conant G."/>
            <person name="Drula E."/>
            <person name="Henrissat B."/>
            <person name="Hansel C."/>
            <person name="Singer S."/>
            <person name="Hutchinson M.I."/>
            <person name="de Vries R.P."/>
            <person name="Natvig D.O."/>
            <person name="Powell A.J."/>
            <person name="Tsang A."/>
            <person name="Grigoriev I.V."/>
        </authorList>
    </citation>
    <scope>NUCLEOTIDE SEQUENCE [LARGE SCALE GENOMIC DNA]</scope>
    <source>
        <strain evidence="2 3">CBS 494.80</strain>
    </source>
</reference>
<accession>A0ABR4CYJ5</accession>
<dbReference type="Gene3D" id="3.50.50.60">
    <property type="entry name" value="FAD/NAD(P)-binding domain"/>
    <property type="match status" value="1"/>
</dbReference>
<keyword evidence="3" id="KW-1185">Reference proteome</keyword>
<dbReference type="Pfam" id="PF07103">
    <property type="entry name" value="DUF1365"/>
    <property type="match status" value="1"/>
</dbReference>
<dbReference type="Gene3D" id="1.10.405.20">
    <property type="match status" value="1"/>
</dbReference>
<dbReference type="InterPro" id="IPR036188">
    <property type="entry name" value="FAD/NAD-bd_sf"/>
</dbReference>
<dbReference type="InterPro" id="IPR010775">
    <property type="entry name" value="DUF1365"/>
</dbReference>
<feature type="domain" description="Amine oxidase" evidence="1">
    <location>
        <begin position="21"/>
        <end position="443"/>
    </location>
</feature>
<dbReference type="SUPFAM" id="SSF51905">
    <property type="entry name" value="FAD/NAD(P)-binding domain"/>
    <property type="match status" value="1"/>
</dbReference>
<dbReference type="PANTHER" id="PTHR33973">
    <property type="entry name" value="OS07G0153300 PROTEIN"/>
    <property type="match status" value="1"/>
</dbReference>
<protein>
    <recommendedName>
        <fullName evidence="1">Amine oxidase domain-containing protein</fullName>
    </recommendedName>
</protein>
<dbReference type="Gene3D" id="3.30.70.1990">
    <property type="match status" value="1"/>
</dbReference>
<name>A0ABR4CYJ5_9HELO</name>
<evidence type="ECO:0000313" key="3">
    <source>
        <dbReference type="Proteomes" id="UP001595075"/>
    </source>
</evidence>
<dbReference type="Pfam" id="PF01593">
    <property type="entry name" value="Amino_oxidase"/>
    <property type="match status" value="1"/>
</dbReference>
<evidence type="ECO:0000313" key="2">
    <source>
        <dbReference type="EMBL" id="KAL2074936.1"/>
    </source>
</evidence>
<proteinExistence type="predicted"/>
<evidence type="ECO:0000259" key="1">
    <source>
        <dbReference type="Pfam" id="PF01593"/>
    </source>
</evidence>
<dbReference type="Proteomes" id="UP001595075">
    <property type="component" value="Unassembled WGS sequence"/>
</dbReference>
<dbReference type="EMBL" id="JAZHXI010000002">
    <property type="protein sequence ID" value="KAL2074936.1"/>
    <property type="molecule type" value="Genomic_DNA"/>
</dbReference>
<gene>
    <name evidence="2" type="ORF">VTL71DRAFT_8716</name>
</gene>
<organism evidence="2 3">
    <name type="scientific">Oculimacula yallundae</name>
    <dbReference type="NCBI Taxonomy" id="86028"/>
    <lineage>
        <taxon>Eukaryota</taxon>
        <taxon>Fungi</taxon>
        <taxon>Dikarya</taxon>
        <taxon>Ascomycota</taxon>
        <taxon>Pezizomycotina</taxon>
        <taxon>Leotiomycetes</taxon>
        <taxon>Helotiales</taxon>
        <taxon>Ploettnerulaceae</taxon>
        <taxon>Oculimacula</taxon>
    </lineage>
</organism>
<sequence length="983" mass="110629">MSKPFDLSPRKKIAVVGSGCSGIAALWALKATGHDLYLYEANNRLGGHTNTVNWNSGKNSVDVDTGFIVLNTATYPNFINFLKILNIETEPTRMDLSVSRDHGSFEWSGQNLASVFCQAKNLFSVQMWRMLFDIVRFNQLALDVLIDDKAAVNGQNIARSQIEETIGAYLVRNDYSDAFKYGYLVPITAAVWSTSPNKCVDEFPIRTLVRFLWNHHQLSTVSTRPEWLTLKNGSKTYFEAVMKDFPSDHVFINSPVSRVNNDSSGRVEVHLSDGSMNFFDHVILATHANQALSILGSSATSEERSILSCFKTSQNEVVLHSDTSHMPVRRSAWSSWNYMTLSPRSEAFTDTVSLTYNMNILQHVPENIFGHVLVTLNPLRQTDPSLTQGRFEYSHPLYTSQAVRAQGELHKIQNKRGISFAGAWTNYGFHEDGFSSGLRIAQDHLGAELPFDIVESSLSRGKSPTLGLADHLMRVVIAIIHVFLIRPLDILLGRARSILNSSFNLVTGSLQGLAYYPSRHFEHSGNPYLCAGNRGDLLSDLGPIDSMDISAIIYGLHTSWILTLFIVVSICCVIFSAQSSAHGVWEGPGQPYLIPCRTTHTRFFPKKHSFSYSYLTVGIPVVYRNEAFGMISVEEQKHHLSTGSWSISRWFRQSWYTIRACDYLQRSDQELSLRQKLDMFLQAERQNPTDYPHAYLITAPRFAGYSFNPVSLWYLYSSDKILSAMILEVNNTYDERRPYLILRDSNSEKAPGSPAQIQGFRVKDFYVSPFNSRRGLYSVVSTDPLGPGMSGFSGVDVKITLNSSKGHPKLVARLFSEGQAIDLSTLGCFSKLGFLARWSWIGLATAPRIMKEGVTLMFRQKLRMHNKPEPLLGTLGRHPTSNEKILEKTFRRQLEHLVTSSSAPLTVHYFTSGFISEGKEIFTSPLGKNYQDRNLLEIRILSPAFYCRIIRYDNVLDGILSEMEEQKTVSVNRPEVLAKLFGT</sequence>
<dbReference type="PANTHER" id="PTHR33973:SF4">
    <property type="entry name" value="OS07G0153300 PROTEIN"/>
    <property type="match status" value="1"/>
</dbReference>